<dbReference type="STRING" id="1122204.SAMN05421781_0695"/>
<evidence type="ECO:0000259" key="10">
    <source>
        <dbReference type="Pfam" id="PF00591"/>
    </source>
</evidence>
<dbReference type="EC" id="2.4.2.18" evidence="9"/>
<dbReference type="InterPro" id="IPR036320">
    <property type="entry name" value="Glycosyl_Trfase_fam3_N_dom_sf"/>
</dbReference>
<dbReference type="EMBL" id="FNNC01000001">
    <property type="protein sequence ID" value="SDW16972.1"/>
    <property type="molecule type" value="Genomic_DNA"/>
</dbReference>
<dbReference type="HAMAP" id="MF_00211">
    <property type="entry name" value="TrpD"/>
    <property type="match status" value="1"/>
</dbReference>
<dbReference type="OrthoDB" id="9806430at2"/>
<dbReference type="InterPro" id="IPR000312">
    <property type="entry name" value="Glycosyl_Trfase_fam3"/>
</dbReference>
<comment type="caution">
    <text evidence="9">Lacks conserved residue(s) required for the propagation of feature annotation.</text>
</comment>
<evidence type="ECO:0000313" key="13">
    <source>
        <dbReference type="Proteomes" id="UP000199488"/>
    </source>
</evidence>
<dbReference type="AlphaFoldDB" id="A0A1H2RC12"/>
<dbReference type="GO" id="GO:0000287">
    <property type="term" value="F:magnesium ion binding"/>
    <property type="evidence" value="ECO:0007669"/>
    <property type="project" value="UniProtKB-UniRule"/>
</dbReference>
<keyword evidence="9" id="KW-0460">Magnesium</keyword>
<evidence type="ECO:0000256" key="1">
    <source>
        <dbReference type="ARBA" id="ARBA00004907"/>
    </source>
</evidence>
<dbReference type="NCBIfam" id="TIGR01245">
    <property type="entry name" value="trpD"/>
    <property type="match status" value="1"/>
</dbReference>
<feature type="binding site" evidence="9">
    <location>
        <begin position="90"/>
        <end position="93"/>
    </location>
    <ligand>
        <name>5-phospho-alpha-D-ribose 1-diphosphate</name>
        <dbReference type="ChEBI" id="CHEBI:58017"/>
    </ligand>
</feature>
<keyword evidence="2 9" id="KW-0028">Amino-acid biosynthesis</keyword>
<evidence type="ECO:0000256" key="8">
    <source>
        <dbReference type="ARBA" id="ARBA00061188"/>
    </source>
</evidence>
<dbReference type="RefSeq" id="WP_091611188.1">
    <property type="nucleotide sequence ID" value="NZ_FNNC01000001.1"/>
</dbReference>
<keyword evidence="3 9" id="KW-0328">Glycosyltransferase</keyword>
<feature type="binding site" evidence="9">
    <location>
        <position position="226"/>
    </location>
    <ligand>
        <name>Mg(2+)</name>
        <dbReference type="ChEBI" id="CHEBI:18420"/>
        <label>2</label>
    </ligand>
</feature>
<keyword evidence="13" id="KW-1185">Reference proteome</keyword>
<comment type="catalytic activity">
    <reaction evidence="7 9">
        <text>N-(5-phospho-beta-D-ribosyl)anthranilate + diphosphate = 5-phospho-alpha-D-ribose 1-diphosphate + anthranilate</text>
        <dbReference type="Rhea" id="RHEA:11768"/>
        <dbReference type="ChEBI" id="CHEBI:16567"/>
        <dbReference type="ChEBI" id="CHEBI:18277"/>
        <dbReference type="ChEBI" id="CHEBI:33019"/>
        <dbReference type="ChEBI" id="CHEBI:58017"/>
        <dbReference type="EC" id="2.4.2.18"/>
    </reaction>
</comment>
<feature type="binding site" evidence="9">
    <location>
        <position position="225"/>
    </location>
    <ligand>
        <name>Mg(2+)</name>
        <dbReference type="ChEBI" id="CHEBI:18420"/>
        <label>2</label>
    </ligand>
</feature>
<sequence length="341" mass="36767">MLKALLNKCIEGHTLKEQEAEQAMDFIMQGEATPSQIAGLITIMRFRGETVEELTGFVRSMRRHALSLEHEEPSLLDTCGTGGDVSSTYNISTASAIALSGAGIKVAKHGNRSVSSKSGSADVLETLQVPVQSGPEEAVKALQEKGLAFLFAPLYHVAMKHAVTPRKELGFRTIFNVLGPLTNPANADIQVVGVFDREYGEKMAYVLKNLGARRALFVTGRDGLDEMTISDSTYITELRDGEITKYEITPEEAGLTRAPVEEVQVETAEESAALIENIFNGSETGAAKDILLLNMGAAFYAAGRAETIADGVQLAEEAIRGGKAEQQLQRLRGNEVNSTYA</sequence>
<organism evidence="12 13">
    <name type="scientific">Marinococcus luteus</name>
    <dbReference type="NCBI Taxonomy" id="1122204"/>
    <lineage>
        <taxon>Bacteria</taxon>
        <taxon>Bacillati</taxon>
        <taxon>Bacillota</taxon>
        <taxon>Bacilli</taxon>
        <taxon>Bacillales</taxon>
        <taxon>Bacillaceae</taxon>
        <taxon>Marinococcus</taxon>
    </lineage>
</organism>
<dbReference type="Proteomes" id="UP000199488">
    <property type="component" value="Unassembled WGS sequence"/>
</dbReference>
<dbReference type="PANTHER" id="PTHR43285">
    <property type="entry name" value="ANTHRANILATE PHOSPHORIBOSYLTRANSFERASE"/>
    <property type="match status" value="1"/>
</dbReference>
<feature type="binding site" evidence="9">
    <location>
        <position position="80"/>
    </location>
    <ligand>
        <name>anthranilate</name>
        <dbReference type="ChEBI" id="CHEBI:16567"/>
        <label>1</label>
    </ligand>
</feature>
<feature type="binding site" evidence="9">
    <location>
        <position position="226"/>
    </location>
    <ligand>
        <name>Mg(2+)</name>
        <dbReference type="ChEBI" id="CHEBI:18420"/>
        <label>1</label>
    </ligand>
</feature>
<comment type="cofactor">
    <cofactor evidence="9">
        <name>Mg(2+)</name>
        <dbReference type="ChEBI" id="CHEBI:18420"/>
    </cofactor>
    <text evidence="9">Binds 2 magnesium ions per monomer.</text>
</comment>
<dbReference type="Pfam" id="PF02885">
    <property type="entry name" value="Glycos_trans_3N"/>
    <property type="match status" value="1"/>
</dbReference>
<feature type="binding site" evidence="9">
    <location>
        <position position="120"/>
    </location>
    <ligand>
        <name>5-phospho-alpha-D-ribose 1-diphosphate</name>
        <dbReference type="ChEBI" id="CHEBI:58017"/>
    </ligand>
</feature>
<evidence type="ECO:0000256" key="2">
    <source>
        <dbReference type="ARBA" id="ARBA00022605"/>
    </source>
</evidence>
<evidence type="ECO:0000256" key="7">
    <source>
        <dbReference type="ARBA" id="ARBA00052328"/>
    </source>
</evidence>
<dbReference type="InterPro" id="IPR035902">
    <property type="entry name" value="Nuc_phospho_transferase"/>
</dbReference>
<dbReference type="Gene3D" id="3.40.1030.10">
    <property type="entry name" value="Nucleoside phosphorylase/phosphoribosyltransferase catalytic domain"/>
    <property type="match status" value="1"/>
</dbReference>
<evidence type="ECO:0000256" key="4">
    <source>
        <dbReference type="ARBA" id="ARBA00022679"/>
    </source>
</evidence>
<feature type="binding site" evidence="9">
    <location>
        <position position="80"/>
    </location>
    <ligand>
        <name>5-phospho-alpha-D-ribose 1-diphosphate</name>
        <dbReference type="ChEBI" id="CHEBI:58017"/>
    </ligand>
</feature>
<evidence type="ECO:0000313" key="12">
    <source>
        <dbReference type="EMBL" id="SDW16972.1"/>
    </source>
</evidence>
<dbReference type="Pfam" id="PF00591">
    <property type="entry name" value="Glycos_transf_3"/>
    <property type="match status" value="1"/>
</dbReference>
<dbReference type="GO" id="GO:0000162">
    <property type="term" value="P:L-tryptophan biosynthetic process"/>
    <property type="evidence" value="ECO:0007669"/>
    <property type="project" value="UniProtKB-UniRule"/>
</dbReference>
<evidence type="ECO:0000256" key="5">
    <source>
        <dbReference type="ARBA" id="ARBA00022822"/>
    </source>
</evidence>
<feature type="binding site" evidence="9">
    <location>
        <position position="111"/>
    </location>
    <ligand>
        <name>anthranilate</name>
        <dbReference type="ChEBI" id="CHEBI:16567"/>
        <label>1</label>
    </ligand>
</feature>
<name>A0A1H2RC12_9BACI</name>
<dbReference type="FunFam" id="3.40.1030.10:FF:000002">
    <property type="entry name" value="Anthranilate phosphoribosyltransferase"/>
    <property type="match status" value="1"/>
</dbReference>
<evidence type="ECO:0000256" key="9">
    <source>
        <dbReference type="HAMAP-Rule" id="MF_00211"/>
    </source>
</evidence>
<dbReference type="SUPFAM" id="SSF47648">
    <property type="entry name" value="Nucleoside phosphorylase/phosphoribosyltransferase N-terminal domain"/>
    <property type="match status" value="1"/>
</dbReference>
<feature type="binding site" evidence="9">
    <location>
        <begin position="83"/>
        <end position="84"/>
    </location>
    <ligand>
        <name>5-phospho-alpha-D-ribose 1-diphosphate</name>
        <dbReference type="ChEBI" id="CHEBI:58017"/>
    </ligand>
</feature>
<dbReference type="Gene3D" id="1.20.970.10">
    <property type="entry name" value="Transferase, Pyrimidine Nucleoside Phosphorylase, Chain C"/>
    <property type="match status" value="1"/>
</dbReference>
<comment type="similarity">
    <text evidence="8">In the C-terminal section; belongs to the anthranilate phosphoribosyltransferase family.</text>
</comment>
<comment type="subunit">
    <text evidence="9">Homodimer.</text>
</comment>
<keyword evidence="5 9" id="KW-0822">Tryptophan biosynthesis</keyword>
<gene>
    <name evidence="9" type="primary">trpD</name>
    <name evidence="12" type="ORF">SAMN05421781_0695</name>
</gene>
<keyword evidence="9" id="KW-0479">Metal-binding</keyword>
<comment type="pathway">
    <text evidence="1 9">Amino-acid biosynthesis; L-tryptophan biosynthesis; L-tryptophan from chorismate: step 2/5.</text>
</comment>
<accession>A0A1H2RC12</accession>
<feature type="domain" description="Glycosyl transferase family 3 N-terminal" evidence="11">
    <location>
        <begin position="4"/>
        <end position="65"/>
    </location>
</feature>
<evidence type="ECO:0000256" key="6">
    <source>
        <dbReference type="ARBA" id="ARBA00023141"/>
    </source>
</evidence>
<feature type="binding site" evidence="9">
    <location>
        <position position="92"/>
    </location>
    <ligand>
        <name>Mg(2+)</name>
        <dbReference type="ChEBI" id="CHEBI:18420"/>
        <label>1</label>
    </ligand>
</feature>
<proteinExistence type="inferred from homology"/>
<dbReference type="SUPFAM" id="SSF52418">
    <property type="entry name" value="Nucleoside phosphorylase/phosphoribosyltransferase catalytic domain"/>
    <property type="match status" value="1"/>
</dbReference>
<dbReference type="UniPathway" id="UPA00035">
    <property type="reaction ID" value="UER00041"/>
</dbReference>
<feature type="binding site" evidence="9">
    <location>
        <position position="88"/>
    </location>
    <ligand>
        <name>5-phospho-alpha-D-ribose 1-diphosphate</name>
        <dbReference type="ChEBI" id="CHEBI:58017"/>
    </ligand>
</feature>
<feature type="binding site" evidence="9">
    <location>
        <begin position="108"/>
        <end position="116"/>
    </location>
    <ligand>
        <name>5-phospho-alpha-D-ribose 1-diphosphate</name>
        <dbReference type="ChEBI" id="CHEBI:58017"/>
    </ligand>
</feature>
<feature type="binding site" evidence="9">
    <location>
        <position position="166"/>
    </location>
    <ligand>
        <name>anthranilate</name>
        <dbReference type="ChEBI" id="CHEBI:16567"/>
        <label>2</label>
    </ligand>
</feature>
<keyword evidence="4 9" id="KW-0808">Transferase</keyword>
<protein>
    <recommendedName>
        <fullName evidence="9">Anthranilate phosphoribosyltransferase</fullName>
        <ecNumber evidence="9">2.4.2.18</ecNumber>
    </recommendedName>
</protein>
<dbReference type="PANTHER" id="PTHR43285:SF2">
    <property type="entry name" value="ANTHRANILATE PHOSPHORIBOSYLTRANSFERASE"/>
    <property type="match status" value="1"/>
</dbReference>
<keyword evidence="6 9" id="KW-0057">Aromatic amino acid biosynthesis</keyword>
<comment type="similarity">
    <text evidence="9">Belongs to the anthranilate phosphoribosyltransferase family.</text>
</comment>
<dbReference type="GO" id="GO:0004048">
    <property type="term" value="F:anthranilate phosphoribosyltransferase activity"/>
    <property type="evidence" value="ECO:0007669"/>
    <property type="project" value="UniProtKB-UniRule"/>
</dbReference>
<evidence type="ECO:0000256" key="3">
    <source>
        <dbReference type="ARBA" id="ARBA00022676"/>
    </source>
</evidence>
<comment type="function">
    <text evidence="9">Catalyzes the transfer of the phosphoribosyl group of 5-phosphorylribose-1-pyrophosphate (PRPP) to anthranilate to yield N-(5'-phosphoribosyl)-anthranilate (PRA).</text>
</comment>
<dbReference type="InterPro" id="IPR005940">
    <property type="entry name" value="Anthranilate_Pribosyl_Tfrase"/>
</dbReference>
<evidence type="ECO:0000259" key="11">
    <source>
        <dbReference type="Pfam" id="PF02885"/>
    </source>
</evidence>
<reference evidence="12 13" key="1">
    <citation type="submission" date="2016-10" db="EMBL/GenBank/DDBJ databases">
        <authorList>
            <person name="de Groot N.N."/>
        </authorList>
    </citation>
    <scope>NUCLEOTIDE SEQUENCE [LARGE SCALE GENOMIC DNA]</scope>
    <source>
        <strain evidence="12 13">DSM 23126</strain>
    </source>
</reference>
<dbReference type="GO" id="GO:0005829">
    <property type="term" value="C:cytosol"/>
    <property type="evidence" value="ECO:0007669"/>
    <property type="project" value="TreeGrafter"/>
</dbReference>
<feature type="domain" description="Glycosyl transferase family 3" evidence="10">
    <location>
        <begin position="73"/>
        <end position="324"/>
    </location>
</feature>
<dbReference type="InterPro" id="IPR017459">
    <property type="entry name" value="Glycosyl_Trfase_fam3_N_dom"/>
</dbReference>